<gene>
    <name evidence="2" type="ORF">SEUCBS140593_006684</name>
</gene>
<reference evidence="2 3" key="1">
    <citation type="submission" date="2024-01" db="EMBL/GenBank/DDBJ databases">
        <authorList>
            <person name="Allen C."/>
            <person name="Tagirdzhanova G."/>
        </authorList>
    </citation>
    <scope>NUCLEOTIDE SEQUENCE [LARGE SCALE GENOMIC DNA]</scope>
</reference>
<dbReference type="InterPro" id="IPR022085">
    <property type="entry name" value="OpdG"/>
</dbReference>
<evidence type="ECO:0000313" key="3">
    <source>
        <dbReference type="Proteomes" id="UP001642482"/>
    </source>
</evidence>
<protein>
    <submittedName>
        <fullName evidence="2">Uncharacterized protein</fullName>
    </submittedName>
</protein>
<evidence type="ECO:0000256" key="1">
    <source>
        <dbReference type="SAM" id="MobiDB-lite"/>
    </source>
</evidence>
<feature type="compositionally biased region" description="Polar residues" evidence="1">
    <location>
        <begin position="102"/>
        <end position="130"/>
    </location>
</feature>
<sequence length="244" mass="26299">MQSAVEGEEQEYKGAWTPAHARCDLLAATEWMIHGGTTLYRWARENNEDVENDAGYDYSEDVPPGPLFTGRAGLSVARWNFWKARFREMVRATQEQPPGAPQTFSEGHMPQSSTVLAQSATTGPLDTAMSGNANANFVPVVQDQEQVPAPEVGPGKVDVVSRELEETQEKPDEPMAGLEKATGAQDKVKTKDGPEGSPKVETTVKPENVPRPALALSKDVLAAIQLALEKINAAEESQAVADSG</sequence>
<dbReference type="Proteomes" id="UP001642482">
    <property type="component" value="Unassembled WGS sequence"/>
</dbReference>
<feature type="region of interest" description="Disordered" evidence="1">
    <location>
        <begin position="164"/>
        <end position="210"/>
    </location>
</feature>
<name>A0ABP0C917_9PEZI</name>
<evidence type="ECO:0000313" key="2">
    <source>
        <dbReference type="EMBL" id="CAK7227759.1"/>
    </source>
</evidence>
<keyword evidence="3" id="KW-1185">Reference proteome</keyword>
<accession>A0ABP0C917</accession>
<dbReference type="EMBL" id="CAWUHD010000074">
    <property type="protein sequence ID" value="CAK7227759.1"/>
    <property type="molecule type" value="Genomic_DNA"/>
</dbReference>
<organism evidence="2 3">
    <name type="scientific">Sporothrix eucalyptigena</name>
    <dbReference type="NCBI Taxonomy" id="1812306"/>
    <lineage>
        <taxon>Eukaryota</taxon>
        <taxon>Fungi</taxon>
        <taxon>Dikarya</taxon>
        <taxon>Ascomycota</taxon>
        <taxon>Pezizomycotina</taxon>
        <taxon>Sordariomycetes</taxon>
        <taxon>Sordariomycetidae</taxon>
        <taxon>Ophiostomatales</taxon>
        <taxon>Ophiostomataceae</taxon>
        <taxon>Sporothrix</taxon>
    </lineage>
</organism>
<proteinExistence type="predicted"/>
<feature type="compositionally biased region" description="Basic and acidic residues" evidence="1">
    <location>
        <begin position="164"/>
        <end position="173"/>
    </location>
</feature>
<feature type="region of interest" description="Disordered" evidence="1">
    <location>
        <begin position="93"/>
        <end position="130"/>
    </location>
</feature>
<dbReference type="Pfam" id="PF12311">
    <property type="entry name" value="DUF3632"/>
    <property type="match status" value="1"/>
</dbReference>
<comment type="caution">
    <text evidence="2">The sequence shown here is derived from an EMBL/GenBank/DDBJ whole genome shotgun (WGS) entry which is preliminary data.</text>
</comment>